<dbReference type="CDD" id="cd06849">
    <property type="entry name" value="lipoyl_domain"/>
    <property type="match status" value="1"/>
</dbReference>
<name>A0AAW2H8Z5_9NEOP</name>
<evidence type="ECO:0000256" key="5">
    <source>
        <dbReference type="RuleBase" id="RU003423"/>
    </source>
</evidence>
<dbReference type="EMBL" id="JARGDH010000006">
    <property type="protein sequence ID" value="KAL0266190.1"/>
    <property type="molecule type" value="Genomic_DNA"/>
</dbReference>
<dbReference type="EC" id="2.3.1.-" evidence="5"/>
<keyword evidence="5" id="KW-0808">Transferase</keyword>
<organism evidence="8">
    <name type="scientific">Menopon gallinae</name>
    <name type="common">poultry shaft louse</name>
    <dbReference type="NCBI Taxonomy" id="328185"/>
    <lineage>
        <taxon>Eukaryota</taxon>
        <taxon>Metazoa</taxon>
        <taxon>Ecdysozoa</taxon>
        <taxon>Arthropoda</taxon>
        <taxon>Hexapoda</taxon>
        <taxon>Insecta</taxon>
        <taxon>Pterygota</taxon>
        <taxon>Neoptera</taxon>
        <taxon>Paraneoptera</taxon>
        <taxon>Psocodea</taxon>
        <taxon>Troctomorpha</taxon>
        <taxon>Phthiraptera</taxon>
        <taxon>Amblycera</taxon>
        <taxon>Menoponidae</taxon>
        <taxon>Menopon</taxon>
    </lineage>
</organism>
<feature type="region of interest" description="Disordered" evidence="6">
    <location>
        <begin position="90"/>
        <end position="111"/>
    </location>
</feature>
<dbReference type="GO" id="GO:0006086">
    <property type="term" value="P:pyruvate decarboxylation to acetyl-CoA"/>
    <property type="evidence" value="ECO:0007669"/>
    <property type="project" value="InterPro"/>
</dbReference>
<dbReference type="InterPro" id="IPR000089">
    <property type="entry name" value="Biotin_lipoyl"/>
</dbReference>
<evidence type="ECO:0000313" key="8">
    <source>
        <dbReference type="EMBL" id="KAL0266190.1"/>
    </source>
</evidence>
<dbReference type="InterPro" id="IPR003016">
    <property type="entry name" value="2-oxoA_DH_lipoyl-BS"/>
</dbReference>
<dbReference type="GO" id="GO:0045254">
    <property type="term" value="C:pyruvate dehydrogenase complex"/>
    <property type="evidence" value="ECO:0007669"/>
    <property type="project" value="InterPro"/>
</dbReference>
<dbReference type="PROSITE" id="PS00189">
    <property type="entry name" value="LIPOYL"/>
    <property type="match status" value="1"/>
</dbReference>
<evidence type="ECO:0000259" key="7">
    <source>
        <dbReference type="PROSITE" id="PS50968"/>
    </source>
</evidence>
<keyword evidence="3" id="KW-0809">Transit peptide</keyword>
<keyword evidence="2 5" id="KW-0450">Lipoyl</keyword>
<feature type="domain" description="Lipoyl-binding" evidence="7">
    <location>
        <begin position="1"/>
        <end position="71"/>
    </location>
</feature>
<dbReference type="InterPro" id="IPR045257">
    <property type="entry name" value="E2/Pdx1"/>
</dbReference>
<dbReference type="Pfam" id="PF00364">
    <property type="entry name" value="Biotin_lipoyl"/>
    <property type="match status" value="1"/>
</dbReference>
<dbReference type="PANTHER" id="PTHR23151:SF90">
    <property type="entry name" value="DIHYDROLIPOYLLYSINE-RESIDUE ACETYLTRANSFERASE COMPONENT OF PYRUVATE DEHYDROGENASE COMPLEX, MITOCHONDRIAL-RELATED"/>
    <property type="match status" value="1"/>
</dbReference>
<dbReference type="SUPFAM" id="SSF51230">
    <property type="entry name" value="Single hybrid motif"/>
    <property type="match status" value="1"/>
</dbReference>
<accession>A0AAW2H8Z5</accession>
<comment type="similarity">
    <text evidence="1 5">Belongs to the 2-oxoacid dehydrogenase family.</text>
</comment>
<dbReference type="PROSITE" id="PS50968">
    <property type="entry name" value="BIOTINYL_LIPOYL"/>
    <property type="match status" value="1"/>
</dbReference>
<dbReference type="Gene3D" id="3.30.559.10">
    <property type="entry name" value="Chloramphenicol acetyltransferase-like domain"/>
    <property type="match status" value="1"/>
</dbReference>
<sequence>MTALSPTMEMGTIVEWKVKEGESVKEGDVLAEVETDKASMDLLSDTSGVVLKIFKDKGSEAKVGDIIAAIGKAGEDISAISKEVEATLSVTAPSEKPASTSSSEVKPVPAKTEEIKEVKREIDRKEILPDFAGPQASVKRSSTNTHSAVSYSSLNNELIPLTGKRKVIAQRLSESKNSAPHFYLMTSIEMDGLLEAREQLNKKRKDSKVSLNAFLMKIIAQVITRHQVINSSWTGEAIQNHDQVDIGLAVAQPDGLITPILRACEQKGILEIDQELNDLISRARANKLKSEEYTGATFTISSLGSMGIEQFTSIINPPGVAILAIGSIKKEVLVDEKDDLVIKKIMKVTLSCDHRVVDGAVGASFLKDLRDSLENPVMALY</sequence>
<evidence type="ECO:0000256" key="3">
    <source>
        <dbReference type="ARBA" id="ARBA00022946"/>
    </source>
</evidence>
<keyword evidence="5" id="KW-0012">Acyltransferase</keyword>
<dbReference type="Gene3D" id="2.40.50.100">
    <property type="match status" value="1"/>
</dbReference>
<dbReference type="InterPro" id="IPR023213">
    <property type="entry name" value="CAT-like_dom_sf"/>
</dbReference>
<dbReference type="GO" id="GO:0003723">
    <property type="term" value="F:RNA binding"/>
    <property type="evidence" value="ECO:0007669"/>
    <property type="project" value="UniProtKB-UniRule"/>
</dbReference>
<evidence type="ECO:0000256" key="1">
    <source>
        <dbReference type="ARBA" id="ARBA00007317"/>
    </source>
</evidence>
<protein>
    <recommendedName>
        <fullName evidence="5">Dihydrolipoamide acetyltransferase component of pyruvate dehydrogenase complex</fullName>
        <ecNumber evidence="5">2.3.1.-</ecNumber>
    </recommendedName>
</protein>
<dbReference type="SUPFAM" id="SSF52777">
    <property type="entry name" value="CoA-dependent acyltransferases"/>
    <property type="match status" value="1"/>
</dbReference>
<dbReference type="InterPro" id="IPR001078">
    <property type="entry name" value="2-oxoacid_DH_actylTfrase"/>
</dbReference>
<dbReference type="GO" id="GO:0016746">
    <property type="term" value="F:acyltransferase activity"/>
    <property type="evidence" value="ECO:0007669"/>
    <property type="project" value="UniProtKB-KW"/>
</dbReference>
<feature type="compositionally biased region" description="Polar residues" evidence="6">
    <location>
        <begin position="90"/>
        <end position="104"/>
    </location>
</feature>
<dbReference type="InterPro" id="IPR011053">
    <property type="entry name" value="Single_hybrid_motif"/>
</dbReference>
<dbReference type="PANTHER" id="PTHR23151">
    <property type="entry name" value="DIHYDROLIPOAMIDE ACETYL/SUCCINYL-TRANSFERASE-RELATED"/>
    <property type="match status" value="1"/>
</dbReference>
<evidence type="ECO:0000256" key="6">
    <source>
        <dbReference type="SAM" id="MobiDB-lite"/>
    </source>
</evidence>
<proteinExistence type="inferred from homology"/>
<evidence type="ECO:0000256" key="2">
    <source>
        <dbReference type="ARBA" id="ARBA00022823"/>
    </source>
</evidence>
<comment type="caution">
    <text evidence="8">The sequence shown here is derived from an EMBL/GenBank/DDBJ whole genome shotgun (WGS) entry which is preliminary data.</text>
</comment>
<reference evidence="8" key="1">
    <citation type="journal article" date="2024" name="Gigascience">
        <title>Chromosome-level genome of the poultry shaft louse Menopon gallinae provides insight into the host-switching and adaptive evolution of parasitic lice.</title>
        <authorList>
            <person name="Xu Y."/>
            <person name="Ma L."/>
            <person name="Liu S."/>
            <person name="Liang Y."/>
            <person name="Liu Q."/>
            <person name="He Z."/>
            <person name="Tian L."/>
            <person name="Duan Y."/>
            <person name="Cai W."/>
            <person name="Li H."/>
            <person name="Song F."/>
        </authorList>
    </citation>
    <scope>NUCLEOTIDE SEQUENCE</scope>
    <source>
        <strain evidence="8">Cailab_2023a</strain>
    </source>
</reference>
<dbReference type="PROSITE" id="PS50084">
    <property type="entry name" value="KH_TYPE_1"/>
    <property type="match status" value="1"/>
</dbReference>
<evidence type="ECO:0000256" key="4">
    <source>
        <dbReference type="PROSITE-ProRule" id="PRU00117"/>
    </source>
</evidence>
<comment type="cofactor">
    <cofactor evidence="5">
        <name>(R)-lipoate</name>
        <dbReference type="ChEBI" id="CHEBI:83088"/>
    </cofactor>
</comment>
<gene>
    <name evidence="8" type="ORF">PYX00_011907</name>
</gene>
<keyword evidence="4" id="KW-0694">RNA-binding</keyword>
<dbReference type="Pfam" id="PF00198">
    <property type="entry name" value="2-oxoacid_dh"/>
    <property type="match status" value="1"/>
</dbReference>
<dbReference type="AlphaFoldDB" id="A0AAW2H8Z5"/>